<proteinExistence type="predicted"/>
<dbReference type="InterPro" id="IPR021842">
    <property type="entry name" value="DUF3435"/>
</dbReference>
<organism evidence="2">
    <name type="scientific">Petromyces alliaceus</name>
    <name type="common">Aspergillus alliaceus</name>
    <dbReference type="NCBI Taxonomy" id="209559"/>
    <lineage>
        <taxon>Eukaryota</taxon>
        <taxon>Fungi</taxon>
        <taxon>Dikarya</taxon>
        <taxon>Ascomycota</taxon>
        <taxon>Pezizomycotina</taxon>
        <taxon>Eurotiomycetes</taxon>
        <taxon>Eurotiomycetidae</taxon>
        <taxon>Eurotiales</taxon>
        <taxon>Aspergillaceae</taxon>
        <taxon>Aspergillus</taxon>
        <taxon>Aspergillus subgen. Circumdati</taxon>
    </lineage>
</organism>
<name>A0A5N7BYP3_PETAA</name>
<dbReference type="Pfam" id="PF11917">
    <property type="entry name" value="DUF3435"/>
    <property type="match status" value="1"/>
</dbReference>
<gene>
    <name evidence="2" type="ORF">BDV23DRAFT_196100</name>
</gene>
<reference evidence="2" key="1">
    <citation type="submission" date="2019-04" db="EMBL/GenBank/DDBJ databases">
        <title>Friends and foes A comparative genomics studyof 23 Aspergillus species from section Flavi.</title>
        <authorList>
            <consortium name="DOE Joint Genome Institute"/>
            <person name="Kjaerbolling I."/>
            <person name="Vesth T."/>
            <person name="Frisvad J.C."/>
            <person name="Nybo J.L."/>
            <person name="Theobald S."/>
            <person name="Kildgaard S."/>
            <person name="Isbrandt T."/>
            <person name="Kuo A."/>
            <person name="Sato A."/>
            <person name="Lyhne E.K."/>
            <person name="Kogle M.E."/>
            <person name="Wiebenga A."/>
            <person name="Kun R.S."/>
            <person name="Lubbers R.J."/>
            <person name="Makela M.R."/>
            <person name="Barry K."/>
            <person name="Chovatia M."/>
            <person name="Clum A."/>
            <person name="Daum C."/>
            <person name="Haridas S."/>
            <person name="He G."/>
            <person name="LaButti K."/>
            <person name="Lipzen A."/>
            <person name="Mondo S."/>
            <person name="Riley R."/>
            <person name="Salamov A."/>
            <person name="Simmons B.A."/>
            <person name="Magnuson J.K."/>
            <person name="Henrissat B."/>
            <person name="Mortensen U.H."/>
            <person name="Larsen T.O."/>
            <person name="Devries R.P."/>
            <person name="Grigoriev I.V."/>
            <person name="Machida M."/>
            <person name="Baker S.E."/>
            <person name="Andersen M.R."/>
        </authorList>
    </citation>
    <scope>NUCLEOTIDE SEQUENCE [LARGE SCALE GENOMIC DNA]</scope>
    <source>
        <strain evidence="2">IBT 14317</strain>
    </source>
</reference>
<sequence length="785" mass="89617">MTFSGLPRSSTKRQEKNQGRKSYLYYAERRKAHLANGFTLPQCAPRTNISSASVRGKWLRFCSEARLNPDALLQNLTSADVKAWFDWIKVNFHGSIKAHSALSTYWRTLKRLYFMTNLKTMGELMEKDCINYMNVVSKEMGLRKHPLPKPTEQLVDLLHFQTTHIVHCDAVFADEKQRLYHMAGLNLSSITACRAVSLFDTRCPVNIQPDGSAPVSTEGKVTDDEALLLQSGSQDRGSLSDSGYETNQSNGFCELDEDISDKVSSDSSLSGLESDIDYMSDCSSVTDDGYLAGDNNTGTILWRHVDFCIVRNPVPGCPNILAATVTLLHTKGEDRKPRIKRFVIEHEENLIFDLLSQLLALAWHDRIFAADHRDVEDIYTFPIPPHRRGMKLKVKSEYLDKPIFREPEHTSDGYRTSDSQPLKSQTWSRNLKRTGEKSGEEQNLTQKVLRRGGINAINNKAPASVRDQVADHESNAVKYYLNEVVDFDTAAAFHQRPSNETVQREFRSATLLADNTAPLGLTDKHKRRIARDPEVRRLRRVCRSLTEAIRQSKYRTVKGAKGTKIGEKKRRADAELNSKLTELRQNAKEMNRRRHFRNTDTVLFNQRYENGPQPQESEVLDRSPHHYQIPERAELVDLLFYTPPAETEEDAFLRRLRYIRLLVRWQCRKEAPRRGRQAAVATMPQPQPPPASPTVNTIPEKYDPLQCPFCLADQRLPPLNREKKKSKINKLWDHVENLHREELAAFDSGTQRCGLCGMRSVDFIPSSVPAFKNHTQAIHGIRLRA</sequence>
<evidence type="ECO:0000313" key="2">
    <source>
        <dbReference type="EMBL" id="KAE8386950.1"/>
    </source>
</evidence>
<feature type="compositionally biased region" description="Polar residues" evidence="1">
    <location>
        <begin position="413"/>
        <end position="429"/>
    </location>
</feature>
<dbReference type="AlphaFoldDB" id="A0A5N7BYP3"/>
<accession>A0A5N7BYP3</accession>
<dbReference type="EMBL" id="ML735302">
    <property type="protein sequence ID" value="KAE8386950.1"/>
    <property type="molecule type" value="Genomic_DNA"/>
</dbReference>
<dbReference type="PANTHER" id="PTHR37535:SF2">
    <property type="entry name" value="FINGER DOMAIN PROTEIN, PUTATIVE (AFU_ORTHOLOGUE AFUA_6G09300)-RELATED"/>
    <property type="match status" value="1"/>
</dbReference>
<feature type="region of interest" description="Disordered" evidence="1">
    <location>
        <begin position="406"/>
        <end position="442"/>
    </location>
</feature>
<protein>
    <recommendedName>
        <fullName evidence="3">FluG domain-containing protein</fullName>
    </recommendedName>
</protein>
<evidence type="ECO:0008006" key="3">
    <source>
        <dbReference type="Google" id="ProtNLM"/>
    </source>
</evidence>
<evidence type="ECO:0000256" key="1">
    <source>
        <dbReference type="SAM" id="MobiDB-lite"/>
    </source>
</evidence>
<dbReference type="Proteomes" id="UP000326877">
    <property type="component" value="Unassembled WGS sequence"/>
</dbReference>
<dbReference type="OrthoDB" id="4485682at2759"/>
<dbReference type="PANTHER" id="PTHR37535">
    <property type="entry name" value="FLUG DOMAIN PROTEIN"/>
    <property type="match status" value="1"/>
</dbReference>